<keyword evidence="9" id="KW-1185">Reference proteome</keyword>
<dbReference type="Pfam" id="PF00512">
    <property type="entry name" value="HisKA"/>
    <property type="match status" value="1"/>
</dbReference>
<protein>
    <recommendedName>
        <fullName evidence="2">histidine kinase</fullName>
        <ecNumber evidence="2">2.7.13.3</ecNumber>
    </recommendedName>
</protein>
<evidence type="ECO:0000256" key="5">
    <source>
        <dbReference type="PROSITE-ProRule" id="PRU00169"/>
    </source>
</evidence>
<dbReference type="Gene3D" id="3.40.50.2300">
    <property type="match status" value="2"/>
</dbReference>
<reference evidence="8 9" key="1">
    <citation type="submission" date="2022-08" db="EMBL/GenBank/DDBJ databases">
        <title>Genome Sequence of the sulphate-reducing bacterium, Pseudodesulfovibrio sp. SYK.</title>
        <authorList>
            <person name="Kondo R."/>
            <person name="Kataoka T."/>
        </authorList>
    </citation>
    <scope>NUCLEOTIDE SEQUENCE [LARGE SCALE GENOMIC DNA]</scope>
    <source>
        <strain evidence="8 9">SYK</strain>
    </source>
</reference>
<dbReference type="Gene3D" id="3.30.565.10">
    <property type="entry name" value="Histidine kinase-like ATPase, C-terminal domain"/>
    <property type="match status" value="1"/>
</dbReference>
<proteinExistence type="predicted"/>
<keyword evidence="8" id="KW-0808">Transferase</keyword>
<dbReference type="Pfam" id="PF00072">
    <property type="entry name" value="Response_reg"/>
    <property type="match status" value="2"/>
</dbReference>
<dbReference type="CDD" id="cd17546">
    <property type="entry name" value="REC_hyHK_CKI1_RcsC-like"/>
    <property type="match status" value="1"/>
</dbReference>
<dbReference type="EMBL" id="AP026709">
    <property type="protein sequence ID" value="BDQ36585.1"/>
    <property type="molecule type" value="Genomic_DNA"/>
</dbReference>
<keyword evidence="8" id="KW-0418">Kinase</keyword>
<sequence length="523" mass="57630">MPTEKILLVEDDAVVRLDIQAALERAGYDVSGYATSGDRAIEMAESLNPDLVLMDIQLEGVMDGVEAAEEILRHFDIPVIYLTEVVDEDVLHRAKNTGLLSYLVKPVDRNELKLAIEIGLYKHQMERELKKAKREAEAANRAKTSFLATVSHELRTPMNGVLGMTELLLMSDIDAPYRENVQLIRESSRSLLSVLNQIIDYSKIEASSLPVREMDFRLEDMVSGLLSQYKRTSKIKGVTLEYSISPDVPGWIRSDTAKIRQILGNLINNAVKFTSSGQVMVDVSPPSNGDETFAADRDVDLAVQVLIQDTGIGIPAEKLDDIFESFNQAEDHLRHATGGLGLGLAIVSRLVSVLGGVIKCSSVEGKGSIFSVILPFKRSRYEDQAPSATVLSDQSPLKGANVLVAEDDLVNQRYIVRLLQKMGCNVFLAENGAQAVDVLKEQEFDIVFMDVEMPIMNGIEATRLIRKADTGCLNPDVPIVALTARAMWGDEQRCIHVGMNDYVSKPVDIDTIAAIIQSTLNNE</sequence>
<keyword evidence="4" id="KW-0902">Two-component regulatory system</keyword>
<dbReference type="GO" id="GO:0016301">
    <property type="term" value="F:kinase activity"/>
    <property type="evidence" value="ECO:0007669"/>
    <property type="project" value="UniProtKB-KW"/>
</dbReference>
<dbReference type="InterPro" id="IPR001789">
    <property type="entry name" value="Sig_transdc_resp-reg_receiver"/>
</dbReference>
<dbReference type="SUPFAM" id="SSF47384">
    <property type="entry name" value="Homodimeric domain of signal transducing histidine kinase"/>
    <property type="match status" value="1"/>
</dbReference>
<dbReference type="Gene3D" id="1.10.287.130">
    <property type="match status" value="1"/>
</dbReference>
<dbReference type="InterPro" id="IPR003661">
    <property type="entry name" value="HisK_dim/P_dom"/>
</dbReference>
<evidence type="ECO:0000256" key="3">
    <source>
        <dbReference type="ARBA" id="ARBA00022553"/>
    </source>
</evidence>
<evidence type="ECO:0000256" key="1">
    <source>
        <dbReference type="ARBA" id="ARBA00000085"/>
    </source>
</evidence>
<evidence type="ECO:0000259" key="7">
    <source>
        <dbReference type="PROSITE" id="PS50110"/>
    </source>
</evidence>
<feature type="modified residue" description="4-aspartylphosphate" evidence="5">
    <location>
        <position position="450"/>
    </location>
</feature>
<dbReference type="PANTHER" id="PTHR45339:SF1">
    <property type="entry name" value="HYBRID SIGNAL TRANSDUCTION HISTIDINE KINASE J"/>
    <property type="match status" value="1"/>
</dbReference>
<dbReference type="InterPro" id="IPR004358">
    <property type="entry name" value="Sig_transdc_His_kin-like_C"/>
</dbReference>
<dbReference type="InterPro" id="IPR011006">
    <property type="entry name" value="CheY-like_superfamily"/>
</dbReference>
<dbReference type="Pfam" id="PF02518">
    <property type="entry name" value="HATPase_c"/>
    <property type="match status" value="1"/>
</dbReference>
<keyword evidence="3 5" id="KW-0597">Phosphoprotein</keyword>
<dbReference type="PRINTS" id="PR00344">
    <property type="entry name" value="BCTRLSENSOR"/>
</dbReference>
<dbReference type="SUPFAM" id="SSF55874">
    <property type="entry name" value="ATPase domain of HSP90 chaperone/DNA topoisomerase II/histidine kinase"/>
    <property type="match status" value="1"/>
</dbReference>
<dbReference type="EC" id="2.7.13.3" evidence="2"/>
<gene>
    <name evidence="8" type="ORF">SYK_09450</name>
</gene>
<evidence type="ECO:0000256" key="4">
    <source>
        <dbReference type="ARBA" id="ARBA00023012"/>
    </source>
</evidence>
<dbReference type="SMART" id="SM00387">
    <property type="entry name" value="HATPase_c"/>
    <property type="match status" value="1"/>
</dbReference>
<name>A0ABM8AZ81_9BACT</name>
<feature type="modified residue" description="4-aspartylphosphate" evidence="5">
    <location>
        <position position="55"/>
    </location>
</feature>
<dbReference type="SUPFAM" id="SSF52172">
    <property type="entry name" value="CheY-like"/>
    <property type="match status" value="2"/>
</dbReference>
<dbReference type="PROSITE" id="PS50110">
    <property type="entry name" value="RESPONSE_REGULATORY"/>
    <property type="match status" value="2"/>
</dbReference>
<organism evidence="8 9">
    <name type="scientific">Pseudodesulfovibrio nedwellii</name>
    <dbReference type="NCBI Taxonomy" id="2973072"/>
    <lineage>
        <taxon>Bacteria</taxon>
        <taxon>Pseudomonadati</taxon>
        <taxon>Thermodesulfobacteriota</taxon>
        <taxon>Desulfovibrionia</taxon>
        <taxon>Desulfovibrionales</taxon>
        <taxon>Desulfovibrionaceae</taxon>
    </lineage>
</organism>
<dbReference type="InterPro" id="IPR005467">
    <property type="entry name" value="His_kinase_dom"/>
</dbReference>
<dbReference type="PROSITE" id="PS50109">
    <property type="entry name" value="HIS_KIN"/>
    <property type="match status" value="1"/>
</dbReference>
<feature type="domain" description="Histidine kinase" evidence="6">
    <location>
        <begin position="149"/>
        <end position="378"/>
    </location>
</feature>
<evidence type="ECO:0000259" key="6">
    <source>
        <dbReference type="PROSITE" id="PS50109"/>
    </source>
</evidence>
<dbReference type="CDD" id="cd16922">
    <property type="entry name" value="HATPase_EvgS-ArcB-TorS-like"/>
    <property type="match status" value="1"/>
</dbReference>
<evidence type="ECO:0000313" key="9">
    <source>
        <dbReference type="Proteomes" id="UP001317742"/>
    </source>
</evidence>
<dbReference type="InterPro" id="IPR036890">
    <property type="entry name" value="HATPase_C_sf"/>
</dbReference>
<evidence type="ECO:0000256" key="2">
    <source>
        <dbReference type="ARBA" id="ARBA00012438"/>
    </source>
</evidence>
<dbReference type="RefSeq" id="WP_281762479.1">
    <property type="nucleotide sequence ID" value="NZ_AP026709.1"/>
</dbReference>
<dbReference type="InterPro" id="IPR003594">
    <property type="entry name" value="HATPase_dom"/>
</dbReference>
<dbReference type="SMART" id="SM00448">
    <property type="entry name" value="REC"/>
    <property type="match status" value="2"/>
</dbReference>
<dbReference type="SMART" id="SM00388">
    <property type="entry name" value="HisKA"/>
    <property type="match status" value="1"/>
</dbReference>
<comment type="catalytic activity">
    <reaction evidence="1">
        <text>ATP + protein L-histidine = ADP + protein N-phospho-L-histidine.</text>
        <dbReference type="EC" id="2.7.13.3"/>
    </reaction>
</comment>
<accession>A0ABM8AZ81</accession>
<dbReference type="Proteomes" id="UP001317742">
    <property type="component" value="Chromosome"/>
</dbReference>
<dbReference type="CDD" id="cd00082">
    <property type="entry name" value="HisKA"/>
    <property type="match status" value="1"/>
</dbReference>
<dbReference type="CDD" id="cd17534">
    <property type="entry name" value="REC_DC-like"/>
    <property type="match status" value="1"/>
</dbReference>
<feature type="domain" description="Response regulatory" evidence="7">
    <location>
        <begin position="401"/>
        <end position="520"/>
    </location>
</feature>
<dbReference type="InterPro" id="IPR036097">
    <property type="entry name" value="HisK_dim/P_sf"/>
</dbReference>
<evidence type="ECO:0000313" key="8">
    <source>
        <dbReference type="EMBL" id="BDQ36585.1"/>
    </source>
</evidence>
<feature type="domain" description="Response regulatory" evidence="7">
    <location>
        <begin position="5"/>
        <end position="120"/>
    </location>
</feature>
<dbReference type="PANTHER" id="PTHR45339">
    <property type="entry name" value="HYBRID SIGNAL TRANSDUCTION HISTIDINE KINASE J"/>
    <property type="match status" value="1"/>
</dbReference>